<evidence type="ECO:0000259" key="1">
    <source>
        <dbReference type="Pfam" id="PF00535"/>
    </source>
</evidence>
<dbReference type="InterPro" id="IPR001173">
    <property type="entry name" value="Glyco_trans_2-like"/>
</dbReference>
<dbReference type="EMBL" id="FOPK01000056">
    <property type="protein sequence ID" value="SFH75470.1"/>
    <property type="molecule type" value="Genomic_DNA"/>
</dbReference>
<dbReference type="CDD" id="cd06433">
    <property type="entry name" value="GT_2_WfgS_like"/>
    <property type="match status" value="1"/>
</dbReference>
<dbReference type="EMBL" id="CP015367">
    <property type="protein sequence ID" value="APT30084.1"/>
    <property type="molecule type" value="Genomic_DNA"/>
</dbReference>
<dbReference type="GO" id="GO:0016758">
    <property type="term" value="F:hexosyltransferase activity"/>
    <property type="evidence" value="ECO:0007669"/>
    <property type="project" value="UniProtKB-ARBA"/>
</dbReference>
<dbReference type="RefSeq" id="WP_075379875.1">
    <property type="nucleotide sequence ID" value="NZ_CP015367.1"/>
</dbReference>
<dbReference type="Proteomes" id="UP000199140">
    <property type="component" value="Unassembled WGS sequence"/>
</dbReference>
<evidence type="ECO:0000313" key="2">
    <source>
        <dbReference type="EMBL" id="APT30084.1"/>
    </source>
</evidence>
<name>A0AAE8HYD0_9HYPH</name>
<keyword evidence="4" id="KW-1185">Reference proteome</keyword>
<gene>
    <name evidence="2" type="ORF">MCBMB27_00793</name>
    <name evidence="3" type="ORF">SAMN05192567_1567</name>
</gene>
<sequence length="276" mass="32403">MSNHLKISIVTPSFNQGQFVESTVRSVLEQNYPELEYIFMDGGSTDSTIDVIDKYRDKFFHFRSHRDEGQAAAVAEGFETSGGDILAYLNSDDMLAPRALFYVDAFFRNNPDIDVLYSHRLAIDTNGIAIYYWILPTHSSYLMSRWDYIPQETTFWRRSIWERAGNIDKSFRFAMDYDLFVRFMKLGKFKRVNRFLGAYRWHDDAKSSRLFETVGREEIARVWREHGIKKSKISSFLERRFHQAIDSNSNTFVENHHIRSGCLPGLGYHINDVWGW</sequence>
<dbReference type="Proteomes" id="UP000185487">
    <property type="component" value="Chromosome"/>
</dbReference>
<proteinExistence type="predicted"/>
<evidence type="ECO:0000313" key="3">
    <source>
        <dbReference type="EMBL" id="SFH75470.1"/>
    </source>
</evidence>
<reference evidence="2 4" key="1">
    <citation type="submission" date="2016-04" db="EMBL/GenBank/DDBJ databases">
        <title>Complete genome sequencing and analysis of CBMB27, Methylobacterium phyllosphaerae isolated from leaf tissues of rice (Oryza sativa L.).</title>
        <authorList>
            <person name="Lee Y."/>
            <person name="Hwangbo K."/>
            <person name="Chung H."/>
            <person name="Yoo J."/>
            <person name="Kim K.Y."/>
            <person name="Sa T.M."/>
            <person name="Um Y."/>
            <person name="Madhaiyan M."/>
        </authorList>
    </citation>
    <scope>NUCLEOTIDE SEQUENCE [LARGE SCALE GENOMIC DNA]</scope>
    <source>
        <strain evidence="2 4">CBMB27</strain>
    </source>
</reference>
<accession>A0AAE8HYD0</accession>
<dbReference type="Pfam" id="PF00535">
    <property type="entry name" value="Glycos_transf_2"/>
    <property type="match status" value="1"/>
</dbReference>
<dbReference type="Gene3D" id="3.90.550.10">
    <property type="entry name" value="Spore Coat Polysaccharide Biosynthesis Protein SpsA, Chain A"/>
    <property type="match status" value="1"/>
</dbReference>
<dbReference type="AlphaFoldDB" id="A0AAE8HYD0"/>
<dbReference type="SUPFAM" id="SSF53448">
    <property type="entry name" value="Nucleotide-diphospho-sugar transferases"/>
    <property type="match status" value="1"/>
</dbReference>
<dbReference type="KEGG" id="mphy:MCBMB27_00793"/>
<organism evidence="3 5">
    <name type="scientific">Methylobacterium phyllosphaerae</name>
    <dbReference type="NCBI Taxonomy" id="418223"/>
    <lineage>
        <taxon>Bacteria</taxon>
        <taxon>Pseudomonadati</taxon>
        <taxon>Pseudomonadota</taxon>
        <taxon>Alphaproteobacteria</taxon>
        <taxon>Hyphomicrobiales</taxon>
        <taxon>Methylobacteriaceae</taxon>
        <taxon>Methylobacterium</taxon>
    </lineage>
</organism>
<evidence type="ECO:0000313" key="4">
    <source>
        <dbReference type="Proteomes" id="UP000185487"/>
    </source>
</evidence>
<protein>
    <submittedName>
        <fullName evidence="3">Glycosyltransferase involved in cell wall bisynthesis</fullName>
    </submittedName>
    <submittedName>
        <fullName evidence="2">Teichuronic acid biosynthesis glycosyltransferase TuaG</fullName>
    </submittedName>
</protein>
<reference evidence="3 5" key="2">
    <citation type="submission" date="2016-10" db="EMBL/GenBank/DDBJ databases">
        <authorList>
            <person name="Varghese N."/>
            <person name="Submissions S."/>
        </authorList>
    </citation>
    <scope>NUCLEOTIDE SEQUENCE [LARGE SCALE GENOMIC DNA]</scope>
    <source>
        <strain evidence="3 5">CBMB27</strain>
    </source>
</reference>
<dbReference type="InterPro" id="IPR029044">
    <property type="entry name" value="Nucleotide-diphossugar_trans"/>
</dbReference>
<dbReference type="PANTHER" id="PTHR22916:SF65">
    <property type="entry name" value="SLR1065 PROTEIN"/>
    <property type="match status" value="1"/>
</dbReference>
<evidence type="ECO:0000313" key="5">
    <source>
        <dbReference type="Proteomes" id="UP000199140"/>
    </source>
</evidence>
<feature type="domain" description="Glycosyltransferase 2-like" evidence="1">
    <location>
        <begin position="8"/>
        <end position="126"/>
    </location>
</feature>
<dbReference type="PANTHER" id="PTHR22916">
    <property type="entry name" value="GLYCOSYLTRANSFERASE"/>
    <property type="match status" value="1"/>
</dbReference>